<comment type="function">
    <text evidence="10">Catalyzes the reversible formation of acyl-phosphate (acyl-PO(4)) from acyl-[acyl-carrier-protein] (acyl-ACP). This enzyme utilizes acyl-ACP as fatty acyl donor, but not acyl-CoA.</text>
</comment>
<proteinExistence type="inferred from homology"/>
<dbReference type="Pfam" id="PF02504">
    <property type="entry name" value="FA_synthesis"/>
    <property type="match status" value="1"/>
</dbReference>
<keyword evidence="7 10" id="KW-1208">Phospholipid metabolism</keyword>
<keyword evidence="2 10" id="KW-0963">Cytoplasm</keyword>
<dbReference type="SUPFAM" id="SSF53659">
    <property type="entry name" value="Isocitrate/Isopropylmalate dehydrogenase-like"/>
    <property type="match status" value="1"/>
</dbReference>
<evidence type="ECO:0000256" key="3">
    <source>
        <dbReference type="ARBA" id="ARBA00022516"/>
    </source>
</evidence>
<gene>
    <name evidence="10" type="primary">plsX</name>
    <name evidence="11" type="ordered locus">Galf_1554</name>
</gene>
<dbReference type="InterPro" id="IPR012281">
    <property type="entry name" value="Phospholipid_synth_PlsX-like"/>
</dbReference>
<evidence type="ECO:0000256" key="6">
    <source>
        <dbReference type="ARBA" id="ARBA00023209"/>
    </source>
</evidence>
<dbReference type="HAMAP" id="MF_00019">
    <property type="entry name" value="PlsX"/>
    <property type="match status" value="1"/>
</dbReference>
<evidence type="ECO:0000256" key="4">
    <source>
        <dbReference type="ARBA" id="ARBA00022679"/>
    </source>
</evidence>
<dbReference type="GO" id="GO:0005737">
    <property type="term" value="C:cytoplasm"/>
    <property type="evidence" value="ECO:0007669"/>
    <property type="project" value="UniProtKB-SubCell"/>
</dbReference>
<comment type="pathway">
    <text evidence="10">Lipid metabolism; phospholipid metabolism.</text>
</comment>
<dbReference type="KEGG" id="gca:Galf_1554"/>
<name>D9SGC5_GALCS</name>
<comment type="subcellular location">
    <subcellularLocation>
        <location evidence="10">Cytoplasm</location>
    </subcellularLocation>
    <text evidence="10">Associated with the membrane possibly through PlsY.</text>
</comment>
<dbReference type="RefSeq" id="WP_013293511.1">
    <property type="nucleotide sequence ID" value="NC_014394.1"/>
</dbReference>
<evidence type="ECO:0000256" key="7">
    <source>
        <dbReference type="ARBA" id="ARBA00023264"/>
    </source>
</evidence>
<dbReference type="GO" id="GO:0008654">
    <property type="term" value="P:phospholipid biosynthetic process"/>
    <property type="evidence" value="ECO:0007669"/>
    <property type="project" value="UniProtKB-KW"/>
</dbReference>
<dbReference type="GO" id="GO:0043811">
    <property type="term" value="F:phosphate:acyl-[acyl carrier protein] acyltransferase activity"/>
    <property type="evidence" value="ECO:0007669"/>
    <property type="project" value="UniProtKB-UniRule"/>
</dbReference>
<dbReference type="STRING" id="395494.Galf_1554"/>
<evidence type="ECO:0000313" key="11">
    <source>
        <dbReference type="EMBL" id="ADL55572.1"/>
    </source>
</evidence>
<keyword evidence="4 10" id="KW-0808">Transferase</keyword>
<dbReference type="PANTHER" id="PTHR30100">
    <property type="entry name" value="FATTY ACID/PHOSPHOLIPID SYNTHESIS PROTEIN PLSX"/>
    <property type="match status" value="1"/>
</dbReference>
<keyword evidence="12" id="KW-1185">Reference proteome</keyword>
<dbReference type="PANTHER" id="PTHR30100:SF1">
    <property type="entry name" value="PHOSPHATE ACYLTRANSFERASE"/>
    <property type="match status" value="1"/>
</dbReference>
<dbReference type="EC" id="2.3.1.274" evidence="8 10"/>
<dbReference type="AlphaFoldDB" id="D9SGC5"/>
<evidence type="ECO:0000256" key="2">
    <source>
        <dbReference type="ARBA" id="ARBA00022490"/>
    </source>
</evidence>
<comment type="subunit">
    <text evidence="9 10">Homodimer. Probably interacts with PlsY.</text>
</comment>
<dbReference type="HOGENOM" id="CLU_039379_1_0_4"/>
<dbReference type="PIRSF" id="PIRSF002465">
    <property type="entry name" value="Phsphlp_syn_PlsX"/>
    <property type="match status" value="1"/>
</dbReference>
<evidence type="ECO:0000256" key="10">
    <source>
        <dbReference type="HAMAP-Rule" id="MF_00019"/>
    </source>
</evidence>
<evidence type="ECO:0000256" key="5">
    <source>
        <dbReference type="ARBA" id="ARBA00023098"/>
    </source>
</evidence>
<reference evidence="11 12" key="1">
    <citation type="submission" date="2010-08" db="EMBL/GenBank/DDBJ databases">
        <title>Complete sequence of Gallionella capsiferriformans ES-2.</title>
        <authorList>
            <consortium name="US DOE Joint Genome Institute"/>
            <person name="Lucas S."/>
            <person name="Copeland A."/>
            <person name="Lapidus A."/>
            <person name="Cheng J.-F."/>
            <person name="Bruce D."/>
            <person name="Goodwin L."/>
            <person name="Pitluck S."/>
            <person name="Chertkov O."/>
            <person name="Davenport K.W."/>
            <person name="Detter J.C."/>
            <person name="Han C."/>
            <person name="Tapia R."/>
            <person name="Land M."/>
            <person name="Hauser L."/>
            <person name="Chang Y.-J."/>
            <person name="Jeffries C."/>
            <person name="Kyrpides N."/>
            <person name="Ivanova N."/>
            <person name="Mikhailova N."/>
            <person name="Shelobolina E.S."/>
            <person name="Picardal F."/>
            <person name="Roden E."/>
            <person name="Emerson D."/>
            <person name="Woyke T."/>
        </authorList>
    </citation>
    <scope>NUCLEOTIDE SEQUENCE [LARGE SCALE GENOMIC DNA]</scope>
    <source>
        <strain evidence="11 12">ES-2</strain>
    </source>
</reference>
<evidence type="ECO:0000313" key="12">
    <source>
        <dbReference type="Proteomes" id="UP000001235"/>
    </source>
</evidence>
<dbReference type="GO" id="GO:0006633">
    <property type="term" value="P:fatty acid biosynthetic process"/>
    <property type="evidence" value="ECO:0007669"/>
    <property type="project" value="UniProtKB-UniRule"/>
</dbReference>
<dbReference type="UniPathway" id="UPA00085"/>
<keyword evidence="5 10" id="KW-0443">Lipid metabolism</keyword>
<keyword evidence="3 10" id="KW-0444">Lipid biosynthesis</keyword>
<sequence length="348" mass="37384">MDVTLAIDAMGGDHGASVTIPAAVKYLKQYPRDTIILVGNPDAIHTQLQAIGVKTAQFGDRLRVHAATQVVGMDEQPQSALRGKKDSSMRVAINLVKDGTASACISAGNTGALMATARYVLKTIPGIDRPAIASYLPTKNGQVCMLDLGANTDCSAEHLLQFAMMGATLVTALEHKPNPTVGLLNIGSEDIKGNEIVKQAALLLRESDLNFYGNVEGNDIFNGVTDLVVCDGFVGNVALKTAEGVAKMMGGFLKEGFTQNLYTKFAALVSMPVLRAFKHRLDHRRYNGASLLGLRGIVVKSHGSADVFAFGCAIEKAAEEARENMWQHISEHIEKWHNQRQNTPQGVS</sequence>
<evidence type="ECO:0000256" key="1">
    <source>
        <dbReference type="ARBA" id="ARBA00001232"/>
    </source>
</evidence>
<dbReference type="Gene3D" id="3.40.718.10">
    <property type="entry name" value="Isopropylmalate Dehydrogenase"/>
    <property type="match status" value="1"/>
</dbReference>
<dbReference type="EMBL" id="CP002159">
    <property type="protein sequence ID" value="ADL55572.1"/>
    <property type="molecule type" value="Genomic_DNA"/>
</dbReference>
<dbReference type="InterPro" id="IPR003664">
    <property type="entry name" value="FA_synthesis"/>
</dbReference>
<comment type="similarity">
    <text evidence="10">Belongs to the PlsX family.</text>
</comment>
<dbReference type="NCBIfam" id="TIGR00182">
    <property type="entry name" value="plsX"/>
    <property type="match status" value="1"/>
</dbReference>
<comment type="catalytic activity">
    <reaction evidence="1 10">
        <text>a fatty acyl-[ACP] + phosphate = an acyl phosphate + holo-[ACP]</text>
        <dbReference type="Rhea" id="RHEA:42292"/>
        <dbReference type="Rhea" id="RHEA-COMP:9685"/>
        <dbReference type="Rhea" id="RHEA-COMP:14125"/>
        <dbReference type="ChEBI" id="CHEBI:43474"/>
        <dbReference type="ChEBI" id="CHEBI:59918"/>
        <dbReference type="ChEBI" id="CHEBI:64479"/>
        <dbReference type="ChEBI" id="CHEBI:138651"/>
        <dbReference type="EC" id="2.3.1.274"/>
    </reaction>
</comment>
<dbReference type="OrthoDB" id="9806408at2"/>
<accession>D9SGC5</accession>
<dbReference type="Proteomes" id="UP000001235">
    <property type="component" value="Chromosome"/>
</dbReference>
<protein>
    <recommendedName>
        <fullName evidence="8 10">Phosphate acyltransferase</fullName>
        <ecNumber evidence="8 10">2.3.1.274</ecNumber>
    </recommendedName>
    <alternativeName>
        <fullName evidence="10">Acyl-ACP phosphotransacylase</fullName>
    </alternativeName>
    <alternativeName>
        <fullName evidence="10">Acyl-[acyl-carrier-protein]--phosphate acyltransferase</fullName>
    </alternativeName>
    <alternativeName>
        <fullName evidence="10">Phosphate-acyl-ACP acyltransferase</fullName>
    </alternativeName>
</protein>
<evidence type="ECO:0000256" key="9">
    <source>
        <dbReference type="ARBA" id="ARBA00046608"/>
    </source>
</evidence>
<evidence type="ECO:0000256" key="8">
    <source>
        <dbReference type="ARBA" id="ARBA00024069"/>
    </source>
</evidence>
<organism evidence="11 12">
    <name type="scientific">Gallionella capsiferriformans (strain ES-2)</name>
    <name type="common">Gallionella ferruginea capsiferriformans (strain ES-2)</name>
    <dbReference type="NCBI Taxonomy" id="395494"/>
    <lineage>
        <taxon>Bacteria</taxon>
        <taxon>Pseudomonadati</taxon>
        <taxon>Pseudomonadota</taxon>
        <taxon>Betaproteobacteria</taxon>
        <taxon>Nitrosomonadales</taxon>
        <taxon>Gallionellaceae</taxon>
        <taxon>Gallionella</taxon>
    </lineage>
</organism>
<keyword evidence="6 10" id="KW-0594">Phospholipid biosynthesis</keyword>
<dbReference type="eggNOG" id="COG0416">
    <property type="taxonomic scope" value="Bacteria"/>
</dbReference>